<keyword evidence="3" id="KW-1185">Reference proteome</keyword>
<feature type="domain" description="DNA helicase Pif1-like 2B" evidence="1">
    <location>
        <begin position="9"/>
        <end position="54"/>
    </location>
</feature>
<dbReference type="InterPro" id="IPR027417">
    <property type="entry name" value="P-loop_NTPase"/>
</dbReference>
<proteinExistence type="predicted"/>
<dbReference type="EMBL" id="JBJJXI010000092">
    <property type="protein sequence ID" value="KAL3394590.1"/>
    <property type="molecule type" value="Genomic_DNA"/>
</dbReference>
<sequence length="85" mass="9761">MELEYPTNYLQSLRFPGFPVHKLRFKIGSIVMLIRNISINDGLCNGTRLKILNLYNHNIEAEIITGNKINTIVFIPRIILDTNSC</sequence>
<organism evidence="2 3">
    <name type="scientific">Trichogramma kaykai</name>
    <dbReference type="NCBI Taxonomy" id="54128"/>
    <lineage>
        <taxon>Eukaryota</taxon>
        <taxon>Metazoa</taxon>
        <taxon>Ecdysozoa</taxon>
        <taxon>Arthropoda</taxon>
        <taxon>Hexapoda</taxon>
        <taxon>Insecta</taxon>
        <taxon>Pterygota</taxon>
        <taxon>Neoptera</taxon>
        <taxon>Endopterygota</taxon>
        <taxon>Hymenoptera</taxon>
        <taxon>Apocrita</taxon>
        <taxon>Proctotrupomorpha</taxon>
        <taxon>Chalcidoidea</taxon>
        <taxon>Trichogrammatidae</taxon>
        <taxon>Trichogramma</taxon>
    </lineage>
</organism>
<dbReference type="InterPro" id="IPR049163">
    <property type="entry name" value="Pif1-like_2B_dom"/>
</dbReference>
<dbReference type="AlphaFoldDB" id="A0ABD2WPE2"/>
<dbReference type="SUPFAM" id="SSF52540">
    <property type="entry name" value="P-loop containing nucleoside triphosphate hydrolases"/>
    <property type="match status" value="1"/>
</dbReference>
<dbReference type="Proteomes" id="UP001627154">
    <property type="component" value="Unassembled WGS sequence"/>
</dbReference>
<protein>
    <recommendedName>
        <fullName evidence="1">DNA helicase Pif1-like 2B domain-containing protein</fullName>
    </recommendedName>
</protein>
<comment type="caution">
    <text evidence="2">The sequence shown here is derived from an EMBL/GenBank/DDBJ whole genome shotgun (WGS) entry which is preliminary data.</text>
</comment>
<evidence type="ECO:0000313" key="2">
    <source>
        <dbReference type="EMBL" id="KAL3394590.1"/>
    </source>
</evidence>
<dbReference type="Pfam" id="PF21530">
    <property type="entry name" value="Pif1_2B_dom"/>
    <property type="match status" value="1"/>
</dbReference>
<evidence type="ECO:0000259" key="1">
    <source>
        <dbReference type="Pfam" id="PF21530"/>
    </source>
</evidence>
<dbReference type="PANTHER" id="PTHR10492">
    <property type="match status" value="1"/>
</dbReference>
<name>A0ABD2WPE2_9HYME</name>
<gene>
    <name evidence="2" type="ORF">TKK_011578</name>
</gene>
<dbReference type="PANTHER" id="PTHR10492:SF90">
    <property type="entry name" value="ATP-DEPENDENT DNA HELICASE"/>
    <property type="match status" value="1"/>
</dbReference>
<evidence type="ECO:0000313" key="3">
    <source>
        <dbReference type="Proteomes" id="UP001627154"/>
    </source>
</evidence>
<accession>A0ABD2WPE2</accession>
<reference evidence="2 3" key="1">
    <citation type="journal article" date="2024" name="bioRxiv">
        <title>A reference genome for Trichogramma kaykai: A tiny desert-dwelling parasitoid wasp with competing sex-ratio distorters.</title>
        <authorList>
            <person name="Culotta J."/>
            <person name="Lindsey A.R."/>
        </authorList>
    </citation>
    <scope>NUCLEOTIDE SEQUENCE [LARGE SCALE GENOMIC DNA]</scope>
    <source>
        <strain evidence="2 3">KSX58</strain>
    </source>
</reference>